<evidence type="ECO:0000313" key="11">
    <source>
        <dbReference type="Proteomes" id="UP000244992"/>
    </source>
</evidence>
<dbReference type="GO" id="GO:0008270">
    <property type="term" value="F:zinc ion binding"/>
    <property type="evidence" value="ECO:0007669"/>
    <property type="project" value="InterPro"/>
</dbReference>
<dbReference type="SUPFAM" id="SSF56731">
    <property type="entry name" value="DNA primase core"/>
    <property type="match status" value="1"/>
</dbReference>
<dbReference type="GO" id="GO:0003677">
    <property type="term" value="F:DNA binding"/>
    <property type="evidence" value="ECO:0007669"/>
    <property type="project" value="InterPro"/>
</dbReference>
<keyword evidence="1" id="KW-0240">DNA-directed RNA polymerase</keyword>
<dbReference type="InterPro" id="IPR006171">
    <property type="entry name" value="TOPRIM_dom"/>
</dbReference>
<dbReference type="Gene3D" id="3.90.580.10">
    <property type="entry name" value="Zinc finger, CHC2-type domain"/>
    <property type="match status" value="1"/>
</dbReference>
<evidence type="ECO:0000313" key="10">
    <source>
        <dbReference type="EMBL" id="SPR08202.1"/>
    </source>
</evidence>
<name>A0A2U3R4S3_ORITS</name>
<gene>
    <name evidence="10" type="primary">traI</name>
    <name evidence="10" type="ORF">KATO_01250</name>
</gene>
<dbReference type="SUPFAM" id="SSF57783">
    <property type="entry name" value="Zinc beta-ribbon"/>
    <property type="match status" value="1"/>
</dbReference>
<feature type="domain" description="Toprim" evidence="8">
    <location>
        <begin position="525"/>
        <end position="616"/>
    </location>
</feature>
<dbReference type="InterPro" id="IPR055570">
    <property type="entry name" value="DUF7146"/>
</dbReference>
<evidence type="ECO:0000256" key="7">
    <source>
        <dbReference type="SAM" id="MobiDB-lite"/>
    </source>
</evidence>
<dbReference type="GO" id="GO:0000428">
    <property type="term" value="C:DNA-directed RNA polymerase complex"/>
    <property type="evidence" value="ECO:0007669"/>
    <property type="project" value="UniProtKB-KW"/>
</dbReference>
<evidence type="ECO:0000256" key="3">
    <source>
        <dbReference type="ARBA" id="ARBA00022679"/>
    </source>
</evidence>
<dbReference type="GO" id="GO:1990077">
    <property type="term" value="C:primosome complex"/>
    <property type="evidence" value="ECO:0007669"/>
    <property type="project" value="UniProtKB-KW"/>
</dbReference>
<evidence type="ECO:0000259" key="9">
    <source>
        <dbReference type="Pfam" id="PF23639"/>
    </source>
</evidence>
<dbReference type="AlphaFoldDB" id="A0A2U3R4S3"/>
<dbReference type="InterPro" id="IPR034154">
    <property type="entry name" value="TOPRIM_DnaG/twinkle"/>
</dbReference>
<evidence type="ECO:0000256" key="2">
    <source>
        <dbReference type="ARBA" id="ARBA00022515"/>
    </source>
</evidence>
<dbReference type="Proteomes" id="UP000244992">
    <property type="component" value="Chromosome I"/>
</dbReference>
<keyword evidence="3" id="KW-0808">Transferase</keyword>
<dbReference type="Pfam" id="PF23639">
    <property type="entry name" value="DUF7146"/>
    <property type="match status" value="1"/>
</dbReference>
<dbReference type="Pfam" id="PF13362">
    <property type="entry name" value="Toprim_3"/>
    <property type="match status" value="1"/>
</dbReference>
<dbReference type="GO" id="GO:0016779">
    <property type="term" value="F:nucleotidyltransferase activity"/>
    <property type="evidence" value="ECO:0007669"/>
    <property type="project" value="UniProtKB-KW"/>
</dbReference>
<dbReference type="CDD" id="cd01029">
    <property type="entry name" value="TOPRIM_primases"/>
    <property type="match status" value="1"/>
</dbReference>
<feature type="region of interest" description="Disordered" evidence="7">
    <location>
        <begin position="1"/>
        <end position="23"/>
    </location>
</feature>
<keyword evidence="2" id="KW-0639">Primosome</keyword>
<evidence type="ECO:0000256" key="1">
    <source>
        <dbReference type="ARBA" id="ARBA00022478"/>
    </source>
</evidence>
<dbReference type="InterPro" id="IPR036977">
    <property type="entry name" value="DNA_primase_Znf_CHC2"/>
</dbReference>
<sequence>MTDKINDSNNFNNIHNSKTDIENPKANSLNHNVAIKLINGDIADGIVLLSDNNSLRADNTLKESINQLINDWKNSKFELQDRLIIADHKEAENINQNIRNYMKENGALKGPEYSILISGAESKKYANYMAGDRIVFQTNDKNLQIQNSEFATLVSIDESKFVAKTDTGNEVSFDLNKISFKHGYATTVCNPQTAVKKDVYVLHNNGVGIESSNISMIGNAEQVRLYYNVQATKNVANLIEQLSIAKTDSINSKEENNNVQANEVKQYQSAQNYRKNDYYSNSEEDLQKLRDAIAYRADTIARDILGDPNQRLSRHGRLRWGDTGKIQVTTEDKYAGKWYDFSTGQKGDLLSLAQRERGYSFFEAKEYLKSMVGMSNISQRYQRPPKTDDSQQYTQQSESVKIAKVQNLYERSSRIHGYEIDTSPSAEVEIVKKYLENRGITFDKSTASSDLKGSILFDTQTRKNYPAFTAFARNSKGEITGVQAVYLNLAGDKANISINRRSFGKISGSFITIAKRNANDPNITIIAEGAETALSLQQSGIKGNIIASAGISNLRNYSPFPGEKIIIAADNDSKNPITNNTVIKAAKTLEMKGAITCIVKPPENGDFNNLLQSCGDQSIRDIIEPEITKLTKAVETTKLTQTENNSIAKQNDITNVKELYNKSSSLYYFKQEEEAKVETIVVNKYLENHTGIYSSKIFNNPNLRANMVFDEETQKSWPALTIFVKNDKDEITGAKILALNSKTCNKADVAEKSVGTISGSFAEIAQQNSKYSPVTIITKDIETALTIQQAGVEGKILCAIEAENLQNYNPGPKEKIILAVKNDVNTEKAEKVLEDKEAVVCTVKNDFNNVLKTQGLYAVRNIISPEIRKLNEKIESIQTNIQPGLCPKH</sequence>
<accession>A0A2U3R4S3</accession>
<evidence type="ECO:0000256" key="4">
    <source>
        <dbReference type="ARBA" id="ARBA00022695"/>
    </source>
</evidence>
<dbReference type="EMBL" id="LS398550">
    <property type="protein sequence ID" value="SPR08202.1"/>
    <property type="molecule type" value="Genomic_DNA"/>
</dbReference>
<feature type="compositionally biased region" description="Low complexity" evidence="7">
    <location>
        <begin position="7"/>
        <end position="16"/>
    </location>
</feature>
<evidence type="ECO:0000256" key="6">
    <source>
        <dbReference type="ARBA" id="ARBA00023163"/>
    </source>
</evidence>
<evidence type="ECO:0000256" key="5">
    <source>
        <dbReference type="ARBA" id="ARBA00022705"/>
    </source>
</evidence>
<reference evidence="11" key="1">
    <citation type="submission" date="2018-03" db="EMBL/GenBank/DDBJ databases">
        <authorList>
            <person name="Batty M. E."/>
            <person name="Batty M E."/>
        </authorList>
    </citation>
    <scope>NUCLEOTIDE SEQUENCE [LARGE SCALE GENOMIC DNA]</scope>
</reference>
<protein>
    <submittedName>
        <fullName evidence="10">Conjugal transfer protein TraI</fullName>
    </submittedName>
</protein>
<dbReference type="GO" id="GO:0006269">
    <property type="term" value="P:DNA replication, synthesis of primer"/>
    <property type="evidence" value="ECO:0007669"/>
    <property type="project" value="UniProtKB-KW"/>
</dbReference>
<keyword evidence="4" id="KW-0548">Nucleotidyltransferase</keyword>
<dbReference type="Gene3D" id="3.40.1360.10">
    <property type="match status" value="1"/>
</dbReference>
<keyword evidence="6" id="KW-0804">Transcription</keyword>
<organism evidence="10 11">
    <name type="scientific">Orientia tsutsugamushi</name>
    <name type="common">Rickettsia tsutsugamushi</name>
    <dbReference type="NCBI Taxonomy" id="784"/>
    <lineage>
        <taxon>Bacteria</taxon>
        <taxon>Pseudomonadati</taxon>
        <taxon>Pseudomonadota</taxon>
        <taxon>Alphaproteobacteria</taxon>
        <taxon>Rickettsiales</taxon>
        <taxon>Rickettsiaceae</taxon>
        <taxon>Rickettsieae</taxon>
        <taxon>Orientia</taxon>
    </lineage>
</organism>
<dbReference type="RefSeq" id="WP_231965406.1">
    <property type="nucleotide sequence ID" value="NZ_LS398550.1"/>
</dbReference>
<keyword evidence="5" id="KW-0235">DNA replication</keyword>
<proteinExistence type="predicted"/>
<feature type="domain" description="DUF7146" evidence="9">
    <location>
        <begin position="425"/>
        <end position="511"/>
    </location>
</feature>
<evidence type="ECO:0000259" key="8">
    <source>
        <dbReference type="Pfam" id="PF13362"/>
    </source>
</evidence>